<feature type="non-terminal residue" evidence="1">
    <location>
        <position position="1"/>
    </location>
</feature>
<comment type="caution">
    <text evidence="1">The sequence shown here is derived from an EMBL/GenBank/DDBJ whole genome shotgun (WGS) entry which is preliminary data.</text>
</comment>
<protein>
    <submittedName>
        <fullName evidence="1">Uncharacterized protein</fullName>
    </submittedName>
</protein>
<feature type="non-terminal residue" evidence="1">
    <location>
        <position position="396"/>
    </location>
</feature>
<proteinExistence type="predicted"/>
<sequence length="396" mass="45004">EKIISNVLAFLEKSDQFNALTTKISEETEQLGTWLKYPLGILIIAVLWIHKEIDATTSTCTIQNLFFKNIGNRFKNGVYKFNLFTTMDRVNGKCKDIIEKCRDIFEKSDGIELNKQALETLQNICKINSLPEEYTLSSFFDSKAEIQMLEACKIRTLPCHLARSESTHELTCHSASHFTITDVRESNNTNESSAQSNAPIDSDHFVNLINIMPKERNINNLLSVVLESNNNEIVAASAARRIDAQNCRIKEGYLEALPAVFRFIQPTEIIFETSKDPNTVHQLLQCIKLVSERSIISRICLKFEYNYYNPSDGIGSEYIEMLAENQTCRLLSFMGSLTLEGVALLSTWIERLYLRITVNQISTLNENLPRLQNLNILAVILDLSGSRPTPESIDYI</sequence>
<organism evidence="1 2">
    <name type="scientific">Meganyctiphanes norvegica</name>
    <name type="common">Northern krill</name>
    <name type="synonym">Thysanopoda norvegica</name>
    <dbReference type="NCBI Taxonomy" id="48144"/>
    <lineage>
        <taxon>Eukaryota</taxon>
        <taxon>Metazoa</taxon>
        <taxon>Ecdysozoa</taxon>
        <taxon>Arthropoda</taxon>
        <taxon>Crustacea</taxon>
        <taxon>Multicrustacea</taxon>
        <taxon>Malacostraca</taxon>
        <taxon>Eumalacostraca</taxon>
        <taxon>Eucarida</taxon>
        <taxon>Euphausiacea</taxon>
        <taxon>Euphausiidae</taxon>
        <taxon>Meganyctiphanes</taxon>
    </lineage>
</organism>
<keyword evidence="2" id="KW-1185">Reference proteome</keyword>
<evidence type="ECO:0000313" key="1">
    <source>
        <dbReference type="EMBL" id="CAL4130579.1"/>
    </source>
</evidence>
<evidence type="ECO:0000313" key="2">
    <source>
        <dbReference type="Proteomes" id="UP001497623"/>
    </source>
</evidence>
<accession>A0AAV2RL29</accession>
<gene>
    <name evidence="1" type="ORF">MNOR_LOCUS26600</name>
</gene>
<dbReference type="EMBL" id="CAXKWB010026787">
    <property type="protein sequence ID" value="CAL4130579.1"/>
    <property type="molecule type" value="Genomic_DNA"/>
</dbReference>
<dbReference type="Proteomes" id="UP001497623">
    <property type="component" value="Unassembled WGS sequence"/>
</dbReference>
<name>A0AAV2RL29_MEGNR</name>
<dbReference type="AlphaFoldDB" id="A0AAV2RL29"/>
<reference evidence="1 2" key="1">
    <citation type="submission" date="2024-05" db="EMBL/GenBank/DDBJ databases">
        <authorList>
            <person name="Wallberg A."/>
        </authorList>
    </citation>
    <scope>NUCLEOTIDE SEQUENCE [LARGE SCALE GENOMIC DNA]</scope>
</reference>